<evidence type="ECO:0000259" key="2">
    <source>
        <dbReference type="Pfam" id="PF20148"/>
    </source>
</evidence>
<dbReference type="Proteomes" id="UP000887222">
    <property type="component" value="Unassembled WGS sequence"/>
</dbReference>
<organism evidence="3 4">
    <name type="scientific">Noviherbaspirillum aridicola</name>
    <dbReference type="NCBI Taxonomy" id="2849687"/>
    <lineage>
        <taxon>Bacteria</taxon>
        <taxon>Pseudomonadati</taxon>
        <taxon>Pseudomonadota</taxon>
        <taxon>Betaproteobacteria</taxon>
        <taxon>Burkholderiales</taxon>
        <taxon>Oxalobacteraceae</taxon>
        <taxon>Noviherbaspirillum</taxon>
    </lineage>
</organism>
<feature type="chain" id="PRO_5047007876" description="DUF6531 domain-containing protein" evidence="1">
    <location>
        <begin position="18"/>
        <end position="158"/>
    </location>
</feature>
<evidence type="ECO:0000313" key="3">
    <source>
        <dbReference type="EMBL" id="GIZ52097.1"/>
    </source>
</evidence>
<name>A0ABQ4Q4W2_9BURK</name>
<gene>
    <name evidence="3" type="ORF">NCCP691_21110</name>
</gene>
<protein>
    <recommendedName>
        <fullName evidence="2">DUF6531 domain-containing protein</fullName>
    </recommendedName>
</protein>
<feature type="domain" description="DUF6531" evidence="2">
    <location>
        <begin position="84"/>
        <end position="157"/>
    </location>
</feature>
<accession>A0ABQ4Q4W2</accession>
<keyword evidence="4" id="KW-1185">Reference proteome</keyword>
<feature type="signal peptide" evidence="1">
    <location>
        <begin position="1"/>
        <end position="17"/>
    </location>
</feature>
<evidence type="ECO:0000313" key="4">
    <source>
        <dbReference type="Proteomes" id="UP000887222"/>
    </source>
</evidence>
<evidence type="ECO:0000256" key="1">
    <source>
        <dbReference type="SAM" id="SignalP"/>
    </source>
</evidence>
<reference evidence="3 4" key="1">
    <citation type="journal article" date="2022" name="Int. J. Syst. Evol. Microbiol.">
        <title>Noviherbaspirillum aridicola sp. nov., isolated from an arid soil in Pakistan.</title>
        <authorList>
            <person name="Khan I.U."/>
            <person name="Saqib M."/>
            <person name="Amin A."/>
            <person name="Hussain F."/>
            <person name="Li L."/>
            <person name="Liu Y.H."/>
            <person name="Fang B.Z."/>
            <person name="Ahmed I."/>
            <person name="Li W.J."/>
        </authorList>
    </citation>
    <scope>NUCLEOTIDE SEQUENCE [LARGE SCALE GENOMIC DNA]</scope>
    <source>
        <strain evidence="3 4">NCCP-691</strain>
    </source>
</reference>
<sequence length="158" mass="16726">MAVLAVLLLPAAQPAYAQQPRNLMDVIRQNSGGCDPGTQNCTPNSAGAGAGAPARCSPADAGAVCNMRAPASEGDAANINTGAGNPINIITGNKYQREVDMPALPGVLGLELVRHYNSAFSKPTDANGIIGRGYLMQINDWAQRAKRHVRWQFEDVRQ</sequence>
<dbReference type="EMBL" id="BPMK01000008">
    <property type="protein sequence ID" value="GIZ52097.1"/>
    <property type="molecule type" value="Genomic_DNA"/>
</dbReference>
<comment type="caution">
    <text evidence="3">The sequence shown here is derived from an EMBL/GenBank/DDBJ whole genome shotgun (WGS) entry which is preliminary data.</text>
</comment>
<dbReference type="InterPro" id="IPR045351">
    <property type="entry name" value="DUF6531"/>
</dbReference>
<proteinExistence type="predicted"/>
<dbReference type="Pfam" id="PF20148">
    <property type="entry name" value="DUF6531"/>
    <property type="match status" value="1"/>
</dbReference>
<keyword evidence="1" id="KW-0732">Signal</keyword>